<dbReference type="CDD" id="cd03023">
    <property type="entry name" value="DsbA_Com1_like"/>
    <property type="match status" value="1"/>
</dbReference>
<dbReference type="PANTHER" id="PTHR13887">
    <property type="entry name" value="GLUTATHIONE S-TRANSFERASE KAPPA"/>
    <property type="match status" value="1"/>
</dbReference>
<evidence type="ECO:0000256" key="4">
    <source>
        <dbReference type="ARBA" id="ARBA00023284"/>
    </source>
</evidence>
<proteinExistence type="predicted"/>
<evidence type="ECO:0000259" key="6">
    <source>
        <dbReference type="PROSITE" id="PS51352"/>
    </source>
</evidence>
<keyword evidence="4" id="KW-0676">Redox-active center</keyword>
<evidence type="ECO:0000256" key="3">
    <source>
        <dbReference type="ARBA" id="ARBA00023157"/>
    </source>
</evidence>
<comment type="caution">
    <text evidence="7">The sequence shown here is derived from an EMBL/GenBank/DDBJ whole genome shotgun (WGS) entry which is preliminary data.</text>
</comment>
<evidence type="ECO:0000313" key="8">
    <source>
        <dbReference type="Proteomes" id="UP000285023"/>
    </source>
</evidence>
<sequence>MKKTLLALLFLSTASVATVMQGGATQSAPTPSPAAPAAPKLTREMFTEDKLAPTVKPPAYDITIVEYTDYQCPFCRKVHPELKRLAAADRKVRIIYRDWPIFGDASVAAARVAIASQWQGKHAAVHDALMNTPRPMDEAAIKSAATKAGVNWSRLQADMKTRKAEIDALLERNNEQAEALGLQGTPAFLVGNYLVEGGLDYEGLKAAVHKARTTPNPDLTPSSQPAGI</sequence>
<evidence type="ECO:0000256" key="2">
    <source>
        <dbReference type="ARBA" id="ARBA00023002"/>
    </source>
</evidence>
<dbReference type="SUPFAM" id="SSF52833">
    <property type="entry name" value="Thioredoxin-like"/>
    <property type="match status" value="1"/>
</dbReference>
<protein>
    <submittedName>
        <fullName evidence="7">DsbA family protein</fullName>
    </submittedName>
</protein>
<dbReference type="AlphaFoldDB" id="A0A418PZ68"/>
<dbReference type="InterPro" id="IPR036249">
    <property type="entry name" value="Thioredoxin-like_sf"/>
</dbReference>
<feature type="domain" description="Thioredoxin" evidence="6">
    <location>
        <begin position="26"/>
        <end position="213"/>
    </location>
</feature>
<reference evidence="7 8" key="1">
    <citation type="submission" date="2018-09" db="EMBL/GenBank/DDBJ databases">
        <title>Sphingomonas sp. DAC4.</title>
        <authorList>
            <person name="Seo T."/>
        </authorList>
    </citation>
    <scope>NUCLEOTIDE SEQUENCE [LARGE SCALE GENOMIC DNA]</scope>
    <source>
        <strain evidence="7 8">DAC4</strain>
    </source>
</reference>
<dbReference type="InterPro" id="IPR013766">
    <property type="entry name" value="Thioredoxin_domain"/>
</dbReference>
<organism evidence="7 8">
    <name type="scientific">Sphingomonas edaphi</name>
    <dbReference type="NCBI Taxonomy" id="2315689"/>
    <lineage>
        <taxon>Bacteria</taxon>
        <taxon>Pseudomonadati</taxon>
        <taxon>Pseudomonadota</taxon>
        <taxon>Alphaproteobacteria</taxon>
        <taxon>Sphingomonadales</taxon>
        <taxon>Sphingomonadaceae</taxon>
        <taxon>Sphingomonas</taxon>
    </lineage>
</organism>
<dbReference type="PROSITE" id="PS51352">
    <property type="entry name" value="THIOREDOXIN_2"/>
    <property type="match status" value="1"/>
</dbReference>
<evidence type="ECO:0000256" key="1">
    <source>
        <dbReference type="ARBA" id="ARBA00022729"/>
    </source>
</evidence>
<keyword evidence="8" id="KW-1185">Reference proteome</keyword>
<keyword evidence="2" id="KW-0560">Oxidoreductase</keyword>
<keyword evidence="3" id="KW-1015">Disulfide bond</keyword>
<gene>
    <name evidence="7" type="ORF">D3M59_10385</name>
</gene>
<accession>A0A418PZ68</accession>
<dbReference type="OrthoDB" id="9780147at2"/>
<dbReference type="PANTHER" id="PTHR13887:SF14">
    <property type="entry name" value="DISULFIDE BOND FORMATION PROTEIN D"/>
    <property type="match status" value="1"/>
</dbReference>
<feature type="chain" id="PRO_5019486684" evidence="5">
    <location>
        <begin position="18"/>
        <end position="228"/>
    </location>
</feature>
<feature type="signal peptide" evidence="5">
    <location>
        <begin position="1"/>
        <end position="17"/>
    </location>
</feature>
<dbReference type="GO" id="GO:0016491">
    <property type="term" value="F:oxidoreductase activity"/>
    <property type="evidence" value="ECO:0007669"/>
    <property type="project" value="UniProtKB-KW"/>
</dbReference>
<dbReference type="Gene3D" id="3.40.30.10">
    <property type="entry name" value="Glutaredoxin"/>
    <property type="match status" value="1"/>
</dbReference>
<evidence type="ECO:0000256" key="5">
    <source>
        <dbReference type="SAM" id="SignalP"/>
    </source>
</evidence>
<keyword evidence="1 5" id="KW-0732">Signal</keyword>
<dbReference type="RefSeq" id="WP_119533586.1">
    <property type="nucleotide sequence ID" value="NZ_QXTF01000003.1"/>
</dbReference>
<name>A0A418PZ68_9SPHN</name>
<dbReference type="Pfam" id="PF01323">
    <property type="entry name" value="DSBA"/>
    <property type="match status" value="1"/>
</dbReference>
<dbReference type="Proteomes" id="UP000285023">
    <property type="component" value="Unassembled WGS sequence"/>
</dbReference>
<evidence type="ECO:0000313" key="7">
    <source>
        <dbReference type="EMBL" id="RIX27434.1"/>
    </source>
</evidence>
<dbReference type="InterPro" id="IPR001853">
    <property type="entry name" value="DSBA-like_thioredoxin_dom"/>
</dbReference>
<dbReference type="EMBL" id="QXTF01000003">
    <property type="protein sequence ID" value="RIX27434.1"/>
    <property type="molecule type" value="Genomic_DNA"/>
</dbReference>